<evidence type="ECO:0000256" key="1">
    <source>
        <dbReference type="ARBA" id="ARBA00009477"/>
    </source>
</evidence>
<dbReference type="Gene3D" id="2.40.420.20">
    <property type="match status" value="1"/>
</dbReference>
<evidence type="ECO:0000313" key="4">
    <source>
        <dbReference type="EMBL" id="TKB48953.1"/>
    </source>
</evidence>
<evidence type="ECO:0000259" key="3">
    <source>
        <dbReference type="Pfam" id="PF25967"/>
    </source>
</evidence>
<dbReference type="Gene3D" id="2.40.30.170">
    <property type="match status" value="1"/>
</dbReference>
<proteinExistence type="inferred from homology"/>
<dbReference type="AlphaFoldDB" id="A0A4U1BD40"/>
<sequence length="353" mass="38621">MTSLKRLALTSALLALISGCSQDTDIEPAAAQRVEVQLLSAPEQVSARLFNGQVSVAEMTRMAFRIEGKLESLHVLPGQTVKKGQILARLDDDIPQQQWQDAKAQKELLQRQWQRSSVLLDKGLVAQAEFDELTAQLRLAKVNLKSADAMLTYTELRAPFDGVVDALEKQAYETVSPAETVMTLYRSDRTDVEMDIPDTLLSQAVNFIPNADYQPRVTVLGKQGELEMTYLEHALKLDEQRGSYTARLTAFGSDLGLLPGQAVEVLLDLRQAGLPATSGYRLPVTALQARGSEPGFQVWVLQGDSVQPVPVEVVQMGQEGALVVGGISSGDRVVTTGLSRLRPNKRVLVVEKD</sequence>
<evidence type="ECO:0000256" key="2">
    <source>
        <dbReference type="SAM" id="SignalP"/>
    </source>
</evidence>
<keyword evidence="5" id="KW-1185">Reference proteome</keyword>
<dbReference type="GO" id="GO:0015562">
    <property type="term" value="F:efflux transmembrane transporter activity"/>
    <property type="evidence" value="ECO:0007669"/>
    <property type="project" value="TreeGrafter"/>
</dbReference>
<feature type="domain" description="Multidrug resistance protein MdtA-like C-terminal permuted SH3" evidence="3">
    <location>
        <begin position="283"/>
        <end position="340"/>
    </location>
</feature>
<reference evidence="4 5" key="1">
    <citation type="submission" date="2019-04" db="EMBL/GenBank/DDBJ databases">
        <authorList>
            <person name="Hwang J.C."/>
        </authorList>
    </citation>
    <scope>NUCLEOTIDE SEQUENCE [LARGE SCALE GENOMIC DNA]</scope>
    <source>
        <strain evidence="4 5">IMCC35001</strain>
    </source>
</reference>
<comment type="similarity">
    <text evidence="1">Belongs to the membrane fusion protein (MFP) (TC 8.A.1) family.</text>
</comment>
<dbReference type="EMBL" id="SWCI01000005">
    <property type="protein sequence ID" value="TKB48953.1"/>
    <property type="molecule type" value="Genomic_DNA"/>
</dbReference>
<name>A0A4U1BD40_9GAMM</name>
<comment type="caution">
    <text evidence="4">The sequence shown here is derived from an EMBL/GenBank/DDBJ whole genome shotgun (WGS) entry which is preliminary data.</text>
</comment>
<evidence type="ECO:0000313" key="5">
    <source>
        <dbReference type="Proteomes" id="UP000305674"/>
    </source>
</evidence>
<dbReference type="PANTHER" id="PTHR30469:SF20">
    <property type="entry name" value="EFFLUX RND TRANSPORTER PERIPLASMIC ADAPTOR SUBUNIT"/>
    <property type="match status" value="1"/>
</dbReference>
<feature type="chain" id="PRO_5020428760" evidence="2">
    <location>
        <begin position="24"/>
        <end position="353"/>
    </location>
</feature>
<dbReference type="SUPFAM" id="SSF111369">
    <property type="entry name" value="HlyD-like secretion proteins"/>
    <property type="match status" value="1"/>
</dbReference>
<protein>
    <submittedName>
        <fullName evidence="4">Efflux RND transporter periplasmic adaptor subunit</fullName>
    </submittedName>
</protein>
<dbReference type="GO" id="GO:1990281">
    <property type="term" value="C:efflux pump complex"/>
    <property type="evidence" value="ECO:0007669"/>
    <property type="project" value="TreeGrafter"/>
</dbReference>
<dbReference type="Pfam" id="PF25967">
    <property type="entry name" value="RND-MFP_C"/>
    <property type="match status" value="1"/>
</dbReference>
<gene>
    <name evidence="4" type="ORF">FCL40_09955</name>
</gene>
<keyword evidence="2" id="KW-0732">Signal</keyword>
<dbReference type="InterPro" id="IPR058627">
    <property type="entry name" value="MdtA-like_C"/>
</dbReference>
<dbReference type="RefSeq" id="WP_136853146.1">
    <property type="nucleotide sequence ID" value="NZ_SWCI01000005.1"/>
</dbReference>
<dbReference type="Gene3D" id="2.40.50.100">
    <property type="match status" value="1"/>
</dbReference>
<accession>A0A4U1BD40</accession>
<dbReference type="InterPro" id="IPR006143">
    <property type="entry name" value="RND_pump_MFP"/>
</dbReference>
<dbReference type="PROSITE" id="PS51257">
    <property type="entry name" value="PROKAR_LIPOPROTEIN"/>
    <property type="match status" value="1"/>
</dbReference>
<dbReference type="OrthoDB" id="2110899at2"/>
<dbReference type="NCBIfam" id="TIGR01730">
    <property type="entry name" value="RND_mfp"/>
    <property type="match status" value="1"/>
</dbReference>
<dbReference type="Gene3D" id="1.10.287.470">
    <property type="entry name" value="Helix hairpin bin"/>
    <property type="match status" value="1"/>
</dbReference>
<dbReference type="PANTHER" id="PTHR30469">
    <property type="entry name" value="MULTIDRUG RESISTANCE PROTEIN MDTA"/>
    <property type="match status" value="1"/>
</dbReference>
<dbReference type="Proteomes" id="UP000305674">
    <property type="component" value="Unassembled WGS sequence"/>
</dbReference>
<feature type="signal peptide" evidence="2">
    <location>
        <begin position="1"/>
        <end position="23"/>
    </location>
</feature>
<organism evidence="4 5">
    <name type="scientific">Ferrimonas sediminicola</name>
    <dbReference type="NCBI Taxonomy" id="2569538"/>
    <lineage>
        <taxon>Bacteria</taxon>
        <taxon>Pseudomonadati</taxon>
        <taxon>Pseudomonadota</taxon>
        <taxon>Gammaproteobacteria</taxon>
        <taxon>Alteromonadales</taxon>
        <taxon>Ferrimonadaceae</taxon>
        <taxon>Ferrimonas</taxon>
    </lineage>
</organism>